<reference evidence="2" key="1">
    <citation type="submission" date="2020-11" db="EMBL/GenBank/DDBJ databases">
        <authorList>
            <person name="Tran Van P."/>
        </authorList>
    </citation>
    <scope>NUCLEOTIDE SEQUENCE</scope>
</reference>
<proteinExistence type="predicted"/>
<evidence type="ECO:0000313" key="2">
    <source>
        <dbReference type="EMBL" id="CAD7285979.1"/>
    </source>
</evidence>
<dbReference type="EMBL" id="CAJPEX010034313">
    <property type="protein sequence ID" value="CAG0926129.1"/>
    <property type="molecule type" value="Genomic_DNA"/>
</dbReference>
<dbReference type="EMBL" id="OA916444">
    <property type="protein sequence ID" value="CAD7285979.1"/>
    <property type="molecule type" value="Genomic_DNA"/>
</dbReference>
<name>A0A7R9GMI4_9CRUS</name>
<dbReference type="EMBL" id="OA916350">
    <property type="protein sequence ID" value="CAD7285977.1"/>
    <property type="molecule type" value="Genomic_DNA"/>
</dbReference>
<organism evidence="2">
    <name type="scientific">Notodromas monacha</name>
    <dbReference type="NCBI Taxonomy" id="399045"/>
    <lineage>
        <taxon>Eukaryota</taxon>
        <taxon>Metazoa</taxon>
        <taxon>Ecdysozoa</taxon>
        <taxon>Arthropoda</taxon>
        <taxon>Crustacea</taxon>
        <taxon>Oligostraca</taxon>
        <taxon>Ostracoda</taxon>
        <taxon>Podocopa</taxon>
        <taxon>Podocopida</taxon>
        <taxon>Cypridocopina</taxon>
        <taxon>Cypridoidea</taxon>
        <taxon>Cyprididae</taxon>
        <taxon>Notodromas</taxon>
    </lineage>
</organism>
<feature type="non-terminal residue" evidence="2">
    <location>
        <position position="1"/>
    </location>
</feature>
<dbReference type="AlphaFoldDB" id="A0A7R9GMI4"/>
<protein>
    <submittedName>
        <fullName evidence="2">Uncharacterized protein</fullName>
    </submittedName>
</protein>
<dbReference type="Proteomes" id="UP000678499">
    <property type="component" value="Unassembled WGS sequence"/>
</dbReference>
<evidence type="ECO:0000313" key="1">
    <source>
        <dbReference type="EMBL" id="CAD7285977.1"/>
    </source>
</evidence>
<accession>A0A7R9GMI4</accession>
<feature type="non-terminal residue" evidence="2">
    <location>
        <position position="188"/>
    </location>
</feature>
<gene>
    <name evidence="1" type="ORF">NMOB1V02_LOCUS13579</name>
    <name evidence="2" type="ORF">NMOB1V02_LOCUS13581</name>
</gene>
<dbReference type="EMBL" id="CAJPEX010034407">
    <property type="protein sequence ID" value="CAG0926131.1"/>
    <property type="molecule type" value="Genomic_DNA"/>
</dbReference>
<sequence>IQPTLFSVLHTSTVTHHDGISHEYFNLLCRLLNYASVNHLPIPGAEELLIREISWLRDVRRKMMKLGLRPVSDTLLEGHLTVAKELTSFMTPEKKYELGLKTVDSEDCCTNLSAGDVSDFLQQEYTLLRDLLDNFLFPATRQLMAVRGRERAIPELTRGKLTTPVCNTRSTCIAAYDFLVALATGCVQ</sequence>
<keyword evidence="3" id="KW-1185">Reference proteome</keyword>
<dbReference type="OrthoDB" id="8300574at2759"/>
<evidence type="ECO:0000313" key="3">
    <source>
        <dbReference type="Proteomes" id="UP000678499"/>
    </source>
</evidence>